<dbReference type="AlphaFoldDB" id="E1R6A8"/>
<evidence type="ECO:0000256" key="3">
    <source>
        <dbReference type="ARBA" id="ARBA00022679"/>
    </source>
</evidence>
<sequence length="240" mass="27044">MSEISVSNDFLRFFPFSDPKVQVDMSLRSLGDMSDPEGEPRRGFYEEAGLLNRRVFTLQQVHSRRIVYVDGSDLPIAVSRMEGDGLISRDPSLVLGVTVADCLPIFLFHAKSGTFAALHSGWRGTGIVSDALEAFRANWAIAPDEVEAFIGPSIGGCCYRVDEKRARDFSRRYGDAVLRKEGREFYLDLGEVNERLLRISGVRQLVREKSCTSCDDRFGSYRREGPEAFHRMLALIAFFQ</sequence>
<dbReference type="PANTHER" id="PTHR30616">
    <property type="entry name" value="UNCHARACTERIZED PROTEIN YFIH"/>
    <property type="match status" value="1"/>
</dbReference>
<dbReference type="GO" id="GO:0005507">
    <property type="term" value="F:copper ion binding"/>
    <property type="evidence" value="ECO:0007669"/>
    <property type="project" value="TreeGrafter"/>
</dbReference>
<gene>
    <name evidence="10" type="ordered locus">Spirs_1800</name>
</gene>
<dbReference type="eggNOG" id="COG1496">
    <property type="taxonomic scope" value="Bacteria"/>
</dbReference>
<dbReference type="PANTHER" id="PTHR30616:SF2">
    <property type="entry name" value="PURINE NUCLEOSIDE PHOSPHORYLASE LACC1"/>
    <property type="match status" value="1"/>
</dbReference>
<reference evidence="10 11" key="1">
    <citation type="journal article" date="2010" name="Stand. Genomic Sci.">
        <title>Complete genome sequence of Spirochaeta smaragdinae type strain (SEBR 4228).</title>
        <authorList>
            <person name="Mavromatis K."/>
            <person name="Yasawong M."/>
            <person name="Chertkov O."/>
            <person name="Lapidus A."/>
            <person name="Lucas S."/>
            <person name="Nolan M."/>
            <person name="Del Rio T.G."/>
            <person name="Tice H."/>
            <person name="Cheng J.F."/>
            <person name="Pitluck S."/>
            <person name="Liolios K."/>
            <person name="Ivanova N."/>
            <person name="Tapia R."/>
            <person name="Han C."/>
            <person name="Bruce D."/>
            <person name="Goodwin L."/>
            <person name="Pati A."/>
            <person name="Chen A."/>
            <person name="Palaniappan K."/>
            <person name="Land M."/>
            <person name="Hauser L."/>
            <person name="Chang Y.J."/>
            <person name="Jeffries C.D."/>
            <person name="Detter J.C."/>
            <person name="Rohde M."/>
            <person name="Brambilla E."/>
            <person name="Spring S."/>
            <person name="Goker M."/>
            <person name="Sikorski J."/>
            <person name="Woyke T."/>
            <person name="Bristow J."/>
            <person name="Eisen J.A."/>
            <person name="Markowitz V."/>
            <person name="Hugenholtz P."/>
            <person name="Klenk H.P."/>
            <person name="Kyrpides N.C."/>
        </authorList>
    </citation>
    <scope>NUCLEOTIDE SEQUENCE [LARGE SCALE GENOMIC DNA]</scope>
    <source>
        <strain evidence="11">DSM 11293 / JCM 15392 / SEBR 4228</strain>
    </source>
</reference>
<dbReference type="SUPFAM" id="SSF64438">
    <property type="entry name" value="CNF1/YfiH-like putative cysteine hydrolases"/>
    <property type="match status" value="1"/>
</dbReference>
<dbReference type="InterPro" id="IPR011324">
    <property type="entry name" value="Cytotoxic_necrot_fac-like_cat"/>
</dbReference>
<comment type="catalytic activity">
    <reaction evidence="7">
        <text>adenosine + H2O + H(+) = inosine + NH4(+)</text>
        <dbReference type="Rhea" id="RHEA:24408"/>
        <dbReference type="ChEBI" id="CHEBI:15377"/>
        <dbReference type="ChEBI" id="CHEBI:15378"/>
        <dbReference type="ChEBI" id="CHEBI:16335"/>
        <dbReference type="ChEBI" id="CHEBI:17596"/>
        <dbReference type="ChEBI" id="CHEBI:28938"/>
        <dbReference type="EC" id="3.5.4.4"/>
    </reaction>
    <physiologicalReaction direction="left-to-right" evidence="7">
        <dbReference type="Rhea" id="RHEA:24409"/>
    </physiologicalReaction>
</comment>
<evidence type="ECO:0000256" key="7">
    <source>
        <dbReference type="ARBA" id="ARBA00047989"/>
    </source>
</evidence>
<comment type="similarity">
    <text evidence="2">Belongs to the purine nucleoside phosphorylase YfiH/LACC1 family.</text>
</comment>
<keyword evidence="5" id="KW-0378">Hydrolase</keyword>
<comment type="catalytic activity">
    <reaction evidence="9">
        <text>S-methyl-5'-thioadenosine + phosphate = 5-(methylsulfanyl)-alpha-D-ribose 1-phosphate + adenine</text>
        <dbReference type="Rhea" id="RHEA:11852"/>
        <dbReference type="ChEBI" id="CHEBI:16708"/>
        <dbReference type="ChEBI" id="CHEBI:17509"/>
        <dbReference type="ChEBI" id="CHEBI:43474"/>
        <dbReference type="ChEBI" id="CHEBI:58533"/>
        <dbReference type="EC" id="2.4.2.28"/>
    </reaction>
    <physiologicalReaction direction="left-to-right" evidence="9">
        <dbReference type="Rhea" id="RHEA:11853"/>
    </physiologicalReaction>
</comment>
<dbReference type="STRING" id="573413.Spirs_1800"/>
<keyword evidence="11" id="KW-1185">Reference proteome</keyword>
<evidence type="ECO:0008006" key="12">
    <source>
        <dbReference type="Google" id="ProtNLM"/>
    </source>
</evidence>
<evidence type="ECO:0000313" key="10">
    <source>
        <dbReference type="EMBL" id="ADK80926.1"/>
    </source>
</evidence>
<organism evidence="10 11">
    <name type="scientific">Sediminispirochaeta smaragdinae (strain DSM 11293 / JCM 15392 / SEBR 4228)</name>
    <name type="common">Spirochaeta smaragdinae</name>
    <dbReference type="NCBI Taxonomy" id="573413"/>
    <lineage>
        <taxon>Bacteria</taxon>
        <taxon>Pseudomonadati</taxon>
        <taxon>Spirochaetota</taxon>
        <taxon>Spirochaetia</taxon>
        <taxon>Spirochaetales</taxon>
        <taxon>Spirochaetaceae</taxon>
        <taxon>Sediminispirochaeta</taxon>
    </lineage>
</organism>
<keyword evidence="4" id="KW-0479">Metal-binding</keyword>
<dbReference type="RefSeq" id="WP_013254390.1">
    <property type="nucleotide sequence ID" value="NC_014364.1"/>
</dbReference>
<dbReference type="Pfam" id="PF02578">
    <property type="entry name" value="Cu-oxidase_4"/>
    <property type="match status" value="1"/>
</dbReference>
<dbReference type="OrthoDB" id="4279at2"/>
<dbReference type="GO" id="GO:0016787">
    <property type="term" value="F:hydrolase activity"/>
    <property type="evidence" value="ECO:0007669"/>
    <property type="project" value="UniProtKB-KW"/>
</dbReference>
<dbReference type="GO" id="GO:0017061">
    <property type="term" value="F:S-methyl-5-thioadenosine phosphorylase activity"/>
    <property type="evidence" value="ECO:0007669"/>
    <property type="project" value="UniProtKB-EC"/>
</dbReference>
<dbReference type="Proteomes" id="UP000002318">
    <property type="component" value="Chromosome"/>
</dbReference>
<dbReference type="InterPro" id="IPR038371">
    <property type="entry name" value="Cu_polyphenol_OxRdtase_sf"/>
</dbReference>
<evidence type="ECO:0000313" key="11">
    <source>
        <dbReference type="Proteomes" id="UP000002318"/>
    </source>
</evidence>
<dbReference type="Gene3D" id="3.60.140.10">
    <property type="entry name" value="CNF1/YfiH-like putative cysteine hydrolases"/>
    <property type="match status" value="1"/>
</dbReference>
<keyword evidence="6" id="KW-0862">Zinc</keyword>
<evidence type="ECO:0000256" key="4">
    <source>
        <dbReference type="ARBA" id="ARBA00022723"/>
    </source>
</evidence>
<evidence type="ECO:0000256" key="1">
    <source>
        <dbReference type="ARBA" id="ARBA00000553"/>
    </source>
</evidence>
<dbReference type="EMBL" id="CP002116">
    <property type="protein sequence ID" value="ADK80926.1"/>
    <property type="molecule type" value="Genomic_DNA"/>
</dbReference>
<name>E1R6A8_SEDSS</name>
<evidence type="ECO:0000256" key="5">
    <source>
        <dbReference type="ARBA" id="ARBA00022801"/>
    </source>
</evidence>
<proteinExistence type="inferred from homology"/>
<dbReference type="KEGG" id="ssm:Spirs_1800"/>
<evidence type="ECO:0000256" key="8">
    <source>
        <dbReference type="ARBA" id="ARBA00048968"/>
    </source>
</evidence>
<dbReference type="HOGENOM" id="CLU_065784_1_1_12"/>
<evidence type="ECO:0000256" key="9">
    <source>
        <dbReference type="ARBA" id="ARBA00049893"/>
    </source>
</evidence>
<dbReference type="CDD" id="cd16833">
    <property type="entry name" value="YfiH"/>
    <property type="match status" value="1"/>
</dbReference>
<evidence type="ECO:0000256" key="6">
    <source>
        <dbReference type="ARBA" id="ARBA00022833"/>
    </source>
</evidence>
<comment type="catalytic activity">
    <reaction evidence="1">
        <text>inosine + phosphate = alpha-D-ribose 1-phosphate + hypoxanthine</text>
        <dbReference type="Rhea" id="RHEA:27646"/>
        <dbReference type="ChEBI" id="CHEBI:17368"/>
        <dbReference type="ChEBI" id="CHEBI:17596"/>
        <dbReference type="ChEBI" id="CHEBI:43474"/>
        <dbReference type="ChEBI" id="CHEBI:57720"/>
        <dbReference type="EC" id="2.4.2.1"/>
    </reaction>
    <physiologicalReaction direction="left-to-right" evidence="1">
        <dbReference type="Rhea" id="RHEA:27647"/>
    </physiologicalReaction>
</comment>
<comment type="catalytic activity">
    <reaction evidence="8">
        <text>adenosine + phosphate = alpha-D-ribose 1-phosphate + adenine</text>
        <dbReference type="Rhea" id="RHEA:27642"/>
        <dbReference type="ChEBI" id="CHEBI:16335"/>
        <dbReference type="ChEBI" id="CHEBI:16708"/>
        <dbReference type="ChEBI" id="CHEBI:43474"/>
        <dbReference type="ChEBI" id="CHEBI:57720"/>
        <dbReference type="EC" id="2.4.2.1"/>
    </reaction>
    <physiologicalReaction direction="left-to-right" evidence="8">
        <dbReference type="Rhea" id="RHEA:27643"/>
    </physiologicalReaction>
</comment>
<evidence type="ECO:0000256" key="2">
    <source>
        <dbReference type="ARBA" id="ARBA00007353"/>
    </source>
</evidence>
<accession>E1R6A8</accession>
<keyword evidence="3" id="KW-0808">Transferase</keyword>
<dbReference type="InterPro" id="IPR003730">
    <property type="entry name" value="Cu_polyphenol_OxRdtase"/>
</dbReference>
<protein>
    <recommendedName>
        <fullName evidence="12">Purine nucleoside phosphorylase</fullName>
    </recommendedName>
</protein>